<dbReference type="InterPro" id="IPR015867">
    <property type="entry name" value="N-reg_PII/ATP_PRibTrfase_C"/>
</dbReference>
<dbReference type="Proteomes" id="UP001519306">
    <property type="component" value="Unassembled WGS sequence"/>
</dbReference>
<evidence type="ECO:0008006" key="3">
    <source>
        <dbReference type="Google" id="ProtNLM"/>
    </source>
</evidence>
<dbReference type="InterPro" id="IPR036069">
    <property type="entry name" value="DUF34/NIF3_sf"/>
</dbReference>
<name>A0ABS4KB83_9FIRM</name>
<sequence length="105" mass="12254">MLNHLKIEVFIPEEYVVEIVNGLNESNVLREGNYDYVFATTKVKGHFRPIEGANPFSGEIGVVHECDEVKMEFRIKEEDLDEVRKIIEIKHPYEEPIINIIKLIE</sequence>
<proteinExistence type="predicted"/>
<dbReference type="PANTHER" id="PTHR41774:SF1">
    <property type="entry name" value="NGG1P INTERACTING FACTOR NIF3"/>
    <property type="match status" value="1"/>
</dbReference>
<comment type="caution">
    <text evidence="1">The sequence shown here is derived from an EMBL/GenBank/DDBJ whole genome shotgun (WGS) entry which is preliminary data.</text>
</comment>
<dbReference type="EMBL" id="JAGGLJ010000001">
    <property type="protein sequence ID" value="MBP2024600.1"/>
    <property type="molecule type" value="Genomic_DNA"/>
</dbReference>
<keyword evidence="2" id="KW-1185">Reference proteome</keyword>
<dbReference type="RefSeq" id="WP_210059903.1">
    <property type="nucleotide sequence ID" value="NZ_JAGGLJ010000001.1"/>
</dbReference>
<dbReference type="PANTHER" id="PTHR41774">
    <property type="match status" value="1"/>
</dbReference>
<accession>A0ABS4KB83</accession>
<evidence type="ECO:0000313" key="1">
    <source>
        <dbReference type="EMBL" id="MBP2024600.1"/>
    </source>
</evidence>
<reference evidence="1 2" key="1">
    <citation type="submission" date="2021-03" db="EMBL/GenBank/DDBJ databases">
        <title>Genomic Encyclopedia of Type Strains, Phase IV (KMG-IV): sequencing the most valuable type-strain genomes for metagenomic binning, comparative biology and taxonomic classification.</title>
        <authorList>
            <person name="Goeker M."/>
        </authorList>
    </citation>
    <scope>NUCLEOTIDE SEQUENCE [LARGE SCALE GENOMIC DNA]</scope>
    <source>
        <strain evidence="1 2">DSM 27563</strain>
    </source>
</reference>
<evidence type="ECO:0000313" key="2">
    <source>
        <dbReference type="Proteomes" id="UP001519306"/>
    </source>
</evidence>
<dbReference type="SUPFAM" id="SSF102705">
    <property type="entry name" value="NIF3 (NGG1p interacting factor 3)-like"/>
    <property type="match status" value="1"/>
</dbReference>
<gene>
    <name evidence="1" type="ORF">J2Z71_000115</name>
</gene>
<dbReference type="Gene3D" id="3.30.70.120">
    <property type="match status" value="1"/>
</dbReference>
<organism evidence="1 2">
    <name type="scientific">Peptoniphilus stercorisuis</name>
    <dbReference type="NCBI Taxonomy" id="1436965"/>
    <lineage>
        <taxon>Bacteria</taxon>
        <taxon>Bacillati</taxon>
        <taxon>Bacillota</taxon>
        <taxon>Tissierellia</taxon>
        <taxon>Tissierellales</taxon>
        <taxon>Peptoniphilaceae</taxon>
        <taxon>Peptoniphilus</taxon>
    </lineage>
</organism>
<protein>
    <recommendedName>
        <fullName evidence="3">GTP cyclohydrolase 1 type 2</fullName>
    </recommendedName>
</protein>